<protein>
    <submittedName>
        <fullName evidence="9">Glycoside hydrolase family 31 protein</fullName>
    </submittedName>
</protein>
<dbReference type="SUPFAM" id="SSF51011">
    <property type="entry name" value="Glycosyl hydrolase domain"/>
    <property type="match status" value="1"/>
</dbReference>
<dbReference type="Pfam" id="PF01055">
    <property type="entry name" value="Glyco_hydro_31_2nd"/>
    <property type="match status" value="1"/>
</dbReference>
<dbReference type="SUPFAM" id="SSF51445">
    <property type="entry name" value="(Trans)glycosidases"/>
    <property type="match status" value="1"/>
</dbReference>
<dbReference type="Gene3D" id="3.20.20.80">
    <property type="entry name" value="Glycosidases"/>
    <property type="match status" value="2"/>
</dbReference>
<dbReference type="InterPro" id="IPR033403">
    <property type="entry name" value="DUF5110"/>
</dbReference>
<reference evidence="9 10" key="1">
    <citation type="submission" date="2021-03" db="EMBL/GenBank/DDBJ databases">
        <title>Metabolic Capacity of the Antarctic Cyanobacterium Phormidium pseudopriestleyi that Sustains Oxygenic Photosynthesis in the Presence of Hydrogen Sulfide.</title>
        <authorList>
            <person name="Lumian J.E."/>
            <person name="Jungblut A.D."/>
            <person name="Dillon M.L."/>
            <person name="Hawes I."/>
            <person name="Doran P.T."/>
            <person name="Mackey T.J."/>
            <person name="Dick G.J."/>
            <person name="Grettenberger C.L."/>
            <person name="Sumner D.Y."/>
        </authorList>
    </citation>
    <scope>NUCLEOTIDE SEQUENCE [LARGE SCALE GENOMIC DNA]</scope>
    <source>
        <strain evidence="9 10">FRX01</strain>
    </source>
</reference>
<organism evidence="9 10">
    <name type="scientific">Phormidium pseudopriestleyi FRX01</name>
    <dbReference type="NCBI Taxonomy" id="1759528"/>
    <lineage>
        <taxon>Bacteria</taxon>
        <taxon>Bacillati</taxon>
        <taxon>Cyanobacteriota</taxon>
        <taxon>Cyanophyceae</taxon>
        <taxon>Oscillatoriophycideae</taxon>
        <taxon>Oscillatoriales</taxon>
        <taxon>Oscillatoriaceae</taxon>
        <taxon>Phormidium</taxon>
    </lineage>
</organism>
<dbReference type="InterPro" id="IPR025887">
    <property type="entry name" value="Glyco_hydro_31_N_dom"/>
</dbReference>
<dbReference type="InterPro" id="IPR013780">
    <property type="entry name" value="Glyco_hydro_b"/>
</dbReference>
<dbReference type="InterPro" id="IPR011013">
    <property type="entry name" value="Gal_mutarotase_sf_dom"/>
</dbReference>
<evidence type="ECO:0000313" key="9">
    <source>
        <dbReference type="EMBL" id="MBO0350696.1"/>
    </source>
</evidence>
<dbReference type="InterPro" id="IPR048395">
    <property type="entry name" value="Glyco_hydro_31_C"/>
</dbReference>
<name>A0ABS3FVN7_9CYAN</name>
<evidence type="ECO:0000259" key="8">
    <source>
        <dbReference type="Pfam" id="PF21365"/>
    </source>
</evidence>
<evidence type="ECO:0000259" key="5">
    <source>
        <dbReference type="Pfam" id="PF01055"/>
    </source>
</evidence>
<evidence type="ECO:0000256" key="3">
    <source>
        <dbReference type="ARBA" id="ARBA00023295"/>
    </source>
</evidence>
<dbReference type="SUPFAM" id="SSF74650">
    <property type="entry name" value="Galactose mutarotase-like"/>
    <property type="match status" value="1"/>
</dbReference>
<dbReference type="InterPro" id="IPR000322">
    <property type="entry name" value="Glyco_hydro_31_TIM"/>
</dbReference>
<proteinExistence type="inferred from homology"/>
<dbReference type="CDD" id="cd06604">
    <property type="entry name" value="GH31_glucosidase_II_MalA"/>
    <property type="match status" value="1"/>
</dbReference>
<accession>A0ABS3FVN7</accession>
<comment type="similarity">
    <text evidence="1 4">Belongs to the glycosyl hydrolase 31 family.</text>
</comment>
<dbReference type="PANTHER" id="PTHR22762">
    <property type="entry name" value="ALPHA-GLUCOSIDASE"/>
    <property type="match status" value="1"/>
</dbReference>
<evidence type="ECO:0000313" key="10">
    <source>
        <dbReference type="Proteomes" id="UP000664844"/>
    </source>
</evidence>
<dbReference type="Pfam" id="PF21365">
    <property type="entry name" value="Glyco_hydro_31_3rd"/>
    <property type="match status" value="1"/>
</dbReference>
<evidence type="ECO:0000259" key="7">
    <source>
        <dbReference type="Pfam" id="PF17137"/>
    </source>
</evidence>
<feature type="domain" description="Glycoside hydrolase family 31 TIM barrel" evidence="5">
    <location>
        <begin position="249"/>
        <end position="583"/>
    </location>
</feature>
<keyword evidence="10" id="KW-1185">Reference proteome</keyword>
<dbReference type="PANTHER" id="PTHR22762:SF166">
    <property type="entry name" value="ALPHA-GLUCOSIDASE"/>
    <property type="match status" value="1"/>
</dbReference>
<dbReference type="InterPro" id="IPR030458">
    <property type="entry name" value="Glyco_hydro_31_AS"/>
</dbReference>
<keyword evidence="2 4" id="KW-0378">Hydrolase</keyword>
<dbReference type="Pfam" id="PF13802">
    <property type="entry name" value="Gal_mutarotas_2"/>
    <property type="match status" value="1"/>
</dbReference>
<dbReference type="CDD" id="cd14752">
    <property type="entry name" value="GH31_N"/>
    <property type="match status" value="1"/>
</dbReference>
<dbReference type="EMBL" id="JAFLQW010000443">
    <property type="protein sequence ID" value="MBO0350696.1"/>
    <property type="molecule type" value="Genomic_DNA"/>
</dbReference>
<keyword evidence="3 4" id="KW-0326">Glycosidase</keyword>
<comment type="caution">
    <text evidence="9">The sequence shown here is derived from an EMBL/GenBank/DDBJ whole genome shotgun (WGS) entry which is preliminary data.</text>
</comment>
<dbReference type="PROSITE" id="PS00129">
    <property type="entry name" value="GLYCOSYL_HYDROL_F31_1"/>
    <property type="match status" value="1"/>
</dbReference>
<sequence>MPQYFGKLPTTEQPWNSLQSVQTVKELENHIYFNCGSQTLVINAVAPNLIRVRMSPTGALSPPRSWAVTQEENWPSVALTVQQHPDSTEIITDRMRVAIAHHPCRLTCFDPHDQPFAQDIEPGISWRQGAVANWKKIETDEHFYGFGERTGLLDQRSQVRTNWTTDALDYDILTDEMYQAIPFFMALRPGVGYGIFFNTTFWSQFDLGASQPGVWSMETRGGELDYYIIYGPEPAEILATYTQLTGRMPMPPKWALGYHQCRWSYESETEVRELAQAFRDRRIPCDVIHLDIDYMRGYRVFTWSPKRFPDAAQLIADLRENGFKTVTIIDPGVKYEPEGDCPVFDEGSDRDYFVRNPDGSTFHGYVWPDKAVFPDFLNPDVRQWWGDWHKTLTDIGVAGIWNDMNEPAIENRPFGDDGHKIWFPLEALQGPPEERATHLEVHNLYGYQMAQSCYQGLRRHRPNQRSFVLTRSGFAGIQRWSSVWMGDNQSLWEHLEMSLPMLCNMGLSGVAFVGCDIGGFAGNATAELFARWMQVGMLYPLMRAHSALNTARHEPWVFGDRVERICREYIELRYQLLPYLYSLFWEAATTGTPILRPLLYHFPNDPQTYHVQDQVMLGPSLMAAPVYRPGVQCRAVYLPSGVWYNWWTGEQHQGPGYILADAPLERMPMFVPAGAIVPMGPVMQYADEHPLDCLTVRVWPVLGLETLHKTFVLYEDDGQSFDYETGSRGITTYTLQQSARELVFNISARTGSWTPPPREVVIEVLGLGEERFMDDGGDRQFRFLL</sequence>
<dbReference type="RefSeq" id="WP_207089171.1">
    <property type="nucleotide sequence ID" value="NZ_JAFLQW010000443.1"/>
</dbReference>
<dbReference type="GO" id="GO:0016787">
    <property type="term" value="F:hydrolase activity"/>
    <property type="evidence" value="ECO:0007669"/>
    <property type="project" value="UniProtKB-KW"/>
</dbReference>
<feature type="domain" description="DUF5110" evidence="7">
    <location>
        <begin position="694"/>
        <end position="766"/>
    </location>
</feature>
<evidence type="ECO:0000259" key="6">
    <source>
        <dbReference type="Pfam" id="PF13802"/>
    </source>
</evidence>
<dbReference type="Gene3D" id="2.60.40.1180">
    <property type="entry name" value="Golgi alpha-mannosidase II"/>
    <property type="match status" value="2"/>
</dbReference>
<gene>
    <name evidence="9" type="ORF">J0895_16675</name>
</gene>
<dbReference type="InterPro" id="IPR017853">
    <property type="entry name" value="GH"/>
</dbReference>
<dbReference type="Proteomes" id="UP000664844">
    <property type="component" value="Unassembled WGS sequence"/>
</dbReference>
<feature type="domain" description="Glycosyl hydrolase family 31 C-terminal" evidence="8">
    <location>
        <begin position="591"/>
        <end position="677"/>
    </location>
</feature>
<evidence type="ECO:0000256" key="2">
    <source>
        <dbReference type="ARBA" id="ARBA00022801"/>
    </source>
</evidence>
<evidence type="ECO:0000256" key="4">
    <source>
        <dbReference type="RuleBase" id="RU361185"/>
    </source>
</evidence>
<dbReference type="Gene3D" id="2.60.40.1760">
    <property type="entry name" value="glycosyl hydrolase (family 31)"/>
    <property type="match status" value="1"/>
</dbReference>
<dbReference type="Pfam" id="PF17137">
    <property type="entry name" value="DUF5110"/>
    <property type="match status" value="1"/>
</dbReference>
<feature type="domain" description="Glycoside hydrolase family 31 N-terminal" evidence="6">
    <location>
        <begin position="40"/>
        <end position="206"/>
    </location>
</feature>
<evidence type="ECO:0000256" key="1">
    <source>
        <dbReference type="ARBA" id="ARBA00007806"/>
    </source>
</evidence>